<reference evidence="9 10" key="1">
    <citation type="journal article" date="2019" name="Nat. Med.">
        <title>A library of human gut bacterial isolates paired with longitudinal multiomics data enables mechanistic microbiome research.</title>
        <authorList>
            <person name="Poyet M."/>
            <person name="Groussin M."/>
            <person name="Gibbons S.M."/>
            <person name="Avila-Pacheco J."/>
            <person name="Jiang X."/>
            <person name="Kearney S.M."/>
            <person name="Perrotta A.R."/>
            <person name="Berdy B."/>
            <person name="Zhao S."/>
            <person name="Lieberman T.D."/>
            <person name="Swanson P.K."/>
            <person name="Smith M."/>
            <person name="Roesemann S."/>
            <person name="Alexander J.E."/>
            <person name="Rich S.A."/>
            <person name="Livny J."/>
            <person name="Vlamakis H."/>
            <person name="Clish C."/>
            <person name="Bullock K."/>
            <person name="Deik A."/>
            <person name="Scott J."/>
            <person name="Pierce K.A."/>
            <person name="Xavier R.J."/>
            <person name="Alm E.J."/>
        </authorList>
    </citation>
    <scope>NUCLEOTIDE SEQUENCE [LARGE SCALE GENOMIC DNA]</scope>
    <source>
        <strain evidence="7 9">BIOML-A4</strain>
        <strain evidence="8 10">BIOML-A5</strain>
    </source>
</reference>
<organism evidence="7 9">
    <name type="scientific">Holdemania massiliensis</name>
    <dbReference type="NCBI Taxonomy" id="1468449"/>
    <lineage>
        <taxon>Bacteria</taxon>
        <taxon>Bacillati</taxon>
        <taxon>Bacillota</taxon>
        <taxon>Erysipelotrichia</taxon>
        <taxon>Erysipelotrichales</taxon>
        <taxon>Erysipelotrichaceae</taxon>
        <taxon>Holdemania</taxon>
    </lineage>
</organism>
<dbReference type="PANTHER" id="PTHR43671:SF13">
    <property type="entry name" value="SERINE_THREONINE-PROTEIN KINASE NEK2"/>
    <property type="match status" value="1"/>
</dbReference>
<proteinExistence type="predicted"/>
<dbReference type="EMBL" id="WKPJ01000001">
    <property type="protein sequence ID" value="MSA88029.1"/>
    <property type="molecule type" value="Genomic_DNA"/>
</dbReference>
<dbReference type="PANTHER" id="PTHR43671">
    <property type="entry name" value="SERINE/THREONINE-PROTEIN KINASE NEK"/>
    <property type="match status" value="1"/>
</dbReference>
<dbReference type="PROSITE" id="PS50011">
    <property type="entry name" value="PROTEIN_KINASE_DOM"/>
    <property type="match status" value="1"/>
</dbReference>
<dbReference type="Proteomes" id="UP000433575">
    <property type="component" value="Unassembled WGS sequence"/>
</dbReference>
<keyword evidence="4 7" id="KW-0418">Kinase</keyword>
<keyword evidence="3" id="KW-0547">Nucleotide-binding</keyword>
<evidence type="ECO:0000256" key="1">
    <source>
        <dbReference type="ARBA" id="ARBA00012513"/>
    </source>
</evidence>
<evidence type="ECO:0000313" key="9">
    <source>
        <dbReference type="Proteomes" id="UP000433575"/>
    </source>
</evidence>
<dbReference type="EMBL" id="WKPI01000001">
    <property type="protein sequence ID" value="MSC31825.1"/>
    <property type="molecule type" value="Genomic_DNA"/>
</dbReference>
<evidence type="ECO:0000313" key="7">
    <source>
        <dbReference type="EMBL" id="MSA88029.1"/>
    </source>
</evidence>
<dbReference type="CDD" id="cd14014">
    <property type="entry name" value="STKc_PknB_like"/>
    <property type="match status" value="1"/>
</dbReference>
<comment type="caution">
    <text evidence="7">The sequence shown here is derived from an EMBL/GenBank/DDBJ whole genome shotgun (WGS) entry which is preliminary data.</text>
</comment>
<dbReference type="EC" id="2.7.11.1" evidence="1"/>
<dbReference type="RefSeq" id="WP_154237665.1">
    <property type="nucleotide sequence ID" value="NZ_WKPI01000001.1"/>
</dbReference>
<gene>
    <name evidence="8" type="ORF">GKD88_01620</name>
    <name evidence="7" type="ORF">GKE08_01610</name>
</gene>
<dbReference type="InterPro" id="IPR011009">
    <property type="entry name" value="Kinase-like_dom_sf"/>
</dbReference>
<evidence type="ECO:0000256" key="5">
    <source>
        <dbReference type="ARBA" id="ARBA00022840"/>
    </source>
</evidence>
<accession>A0A6N7S2P7</accession>
<feature type="domain" description="Protein kinase" evidence="6">
    <location>
        <begin position="10"/>
        <end position="270"/>
    </location>
</feature>
<dbReference type="Pfam" id="PF00069">
    <property type="entry name" value="Pkinase"/>
    <property type="match status" value="1"/>
</dbReference>
<keyword evidence="2" id="KW-0808">Transferase</keyword>
<evidence type="ECO:0000256" key="3">
    <source>
        <dbReference type="ARBA" id="ARBA00022741"/>
    </source>
</evidence>
<dbReference type="AlphaFoldDB" id="A0A6N7S2P7"/>
<dbReference type="Gene3D" id="1.10.510.10">
    <property type="entry name" value="Transferase(Phosphotransferase) domain 1"/>
    <property type="match status" value="1"/>
</dbReference>
<sequence length="281" mass="31020">MTKLELISRFRSIEKVKKGGQKTVYKAVTFDGKMVALKIIGNATDQRVQQEISLVQSLSMSCVPQIIESGLVTDESVGEDALYIIEQYIDGTSLRDWINGKNIANLKFACTLLEALLSAEIELEKNNVLHRDINPNNIILGTNNTVYLIDFGLAKIIGGSSLTQTAAAHGPFTPGYAPHEQFANIKLAQDVRTDLFQIGITIYECCTGSNPFVKPNETVYQIMSRTMTMTAPLLNLPGDTKGQFAQFINMLMAKNQSQRPDTATDAMRYLNAIKSTLEMEG</sequence>
<dbReference type="GO" id="GO:0005524">
    <property type="term" value="F:ATP binding"/>
    <property type="evidence" value="ECO:0007669"/>
    <property type="project" value="UniProtKB-KW"/>
</dbReference>
<evidence type="ECO:0000259" key="6">
    <source>
        <dbReference type="PROSITE" id="PS50011"/>
    </source>
</evidence>
<dbReference type="InterPro" id="IPR000719">
    <property type="entry name" value="Prot_kinase_dom"/>
</dbReference>
<keyword evidence="10" id="KW-1185">Reference proteome</keyword>
<dbReference type="Proteomes" id="UP000480929">
    <property type="component" value="Unassembled WGS sequence"/>
</dbReference>
<evidence type="ECO:0000256" key="4">
    <source>
        <dbReference type="ARBA" id="ARBA00022777"/>
    </source>
</evidence>
<protein>
    <recommendedName>
        <fullName evidence="1">non-specific serine/threonine protein kinase</fullName>
        <ecNumber evidence="1">2.7.11.1</ecNumber>
    </recommendedName>
</protein>
<dbReference type="GO" id="GO:0004674">
    <property type="term" value="F:protein serine/threonine kinase activity"/>
    <property type="evidence" value="ECO:0007669"/>
    <property type="project" value="UniProtKB-EC"/>
</dbReference>
<keyword evidence="5" id="KW-0067">ATP-binding</keyword>
<dbReference type="SUPFAM" id="SSF56112">
    <property type="entry name" value="Protein kinase-like (PK-like)"/>
    <property type="match status" value="1"/>
</dbReference>
<evidence type="ECO:0000313" key="10">
    <source>
        <dbReference type="Proteomes" id="UP000480929"/>
    </source>
</evidence>
<dbReference type="InterPro" id="IPR050660">
    <property type="entry name" value="NEK_Ser/Thr_kinase"/>
</dbReference>
<dbReference type="OrthoDB" id="9788659at2"/>
<name>A0A6N7S2P7_9FIRM</name>
<evidence type="ECO:0000313" key="8">
    <source>
        <dbReference type="EMBL" id="MSC31825.1"/>
    </source>
</evidence>
<evidence type="ECO:0000256" key="2">
    <source>
        <dbReference type="ARBA" id="ARBA00022679"/>
    </source>
</evidence>